<gene>
    <name evidence="2" type="ORF">PHLCEN_2v12069</name>
</gene>
<protein>
    <recommendedName>
        <fullName evidence="4">F-box domain-containing protein</fullName>
    </recommendedName>
</protein>
<feature type="compositionally biased region" description="Basic and acidic residues" evidence="1">
    <location>
        <begin position="517"/>
        <end position="550"/>
    </location>
</feature>
<feature type="region of interest" description="Disordered" evidence="1">
    <location>
        <begin position="517"/>
        <end position="565"/>
    </location>
</feature>
<dbReference type="STRING" id="98765.A0A2R6NI52"/>
<reference evidence="2 3" key="1">
    <citation type="submission" date="2018-02" db="EMBL/GenBank/DDBJ databases">
        <title>Genome sequence of the basidiomycete white-rot fungus Phlebia centrifuga.</title>
        <authorList>
            <person name="Granchi Z."/>
            <person name="Peng M."/>
            <person name="de Vries R.P."/>
            <person name="Hilden K."/>
            <person name="Makela M.R."/>
            <person name="Grigoriev I."/>
            <person name="Riley R."/>
        </authorList>
    </citation>
    <scope>NUCLEOTIDE SEQUENCE [LARGE SCALE GENOMIC DNA]</scope>
    <source>
        <strain evidence="2 3">FBCC195</strain>
    </source>
</reference>
<dbReference type="Proteomes" id="UP000186601">
    <property type="component" value="Unassembled WGS sequence"/>
</dbReference>
<dbReference type="EMBL" id="MLYV02001223">
    <property type="protein sequence ID" value="PSR72039.1"/>
    <property type="molecule type" value="Genomic_DNA"/>
</dbReference>
<accession>A0A2R6NI52</accession>
<dbReference type="AlphaFoldDB" id="A0A2R6NI52"/>
<evidence type="ECO:0000313" key="2">
    <source>
        <dbReference type="EMBL" id="PSR72039.1"/>
    </source>
</evidence>
<evidence type="ECO:0000313" key="3">
    <source>
        <dbReference type="Proteomes" id="UP000186601"/>
    </source>
</evidence>
<evidence type="ECO:0008006" key="4">
    <source>
        <dbReference type="Google" id="ProtNLM"/>
    </source>
</evidence>
<name>A0A2R6NI52_9APHY</name>
<proteinExistence type="predicted"/>
<comment type="caution">
    <text evidence="2">The sequence shown here is derived from an EMBL/GenBank/DDBJ whole genome shotgun (WGS) entry which is preliminary data.</text>
</comment>
<dbReference type="OrthoDB" id="5595695at2759"/>
<keyword evidence="3" id="KW-1185">Reference proteome</keyword>
<organism evidence="2 3">
    <name type="scientific">Hermanssonia centrifuga</name>
    <dbReference type="NCBI Taxonomy" id="98765"/>
    <lineage>
        <taxon>Eukaryota</taxon>
        <taxon>Fungi</taxon>
        <taxon>Dikarya</taxon>
        <taxon>Basidiomycota</taxon>
        <taxon>Agaricomycotina</taxon>
        <taxon>Agaricomycetes</taxon>
        <taxon>Polyporales</taxon>
        <taxon>Meruliaceae</taxon>
        <taxon>Hermanssonia</taxon>
    </lineage>
</organism>
<sequence>MNSHIPPLCRLPPEALDNIVYHAVNPLGPPKEIVPFLQACRYINGALSFYQPDDRPPPVYSRIFRFQFDSSAVERRFGSAAAVSSAFARQLKENWLTLKRLRKGDIFSETLEQDFWSAFFLMAENDGRNVVQLVQWAHFHDTVDRFVRERFWEQRRNGWPADNHINGLALSLLYSTSSLGAYSFLPDQIGTNSSSSPFAFSIFICHADPITNETPDRRRQLMELVRPIVILPVRYPLFHLPDNHYSVPIEIGTTPLPHTLRTPNGFYPPYRLPHPLITKHTRYGLNFNIALPPISHSAKLLYMSRSEATPYIVPDNIPANHNDAVAQGINWVIATREDFVEFNAHKAATPLSQGNWDNHDEEDPLSGQLDADWHRWTRCVNPWDTRPLAASYVLGTMDGLWYGRMLLPDPVLFFRVVMGAEFVPHQPPMIISPISLNLREYHCISPEVPVVVGGNVNNSSDDGLCNAWLGPAELSERDGRLRIEDQRTGRIHYYALYKPGKPSIHDEMTCTMCTGRREQEQKEELEREERRQRARADVEQVEEDSTRVEADADPSPSAAIQGGDAGGMDDLDLLNVQTEMSAALGISIDSMLVSELDDDGSGYNTCTGVQDIIIVGETLPRHGQAWHHYRFYGRVRAWDSLIALVRKPIHDPTLGIQIFRGYVHGGQTLVGNWRAYTVNPGALPLEGPFIASRIERPATQGPPPAPISAVPIP</sequence>
<evidence type="ECO:0000256" key="1">
    <source>
        <dbReference type="SAM" id="MobiDB-lite"/>
    </source>
</evidence>